<accession>A0A917FYI0</accession>
<reference evidence="2" key="1">
    <citation type="journal article" date="2014" name="Int. J. Syst. Evol. Microbiol.">
        <title>Complete genome sequence of Corynebacterium casei LMG S-19264T (=DSM 44701T), isolated from a smear-ripened cheese.</title>
        <authorList>
            <consortium name="US DOE Joint Genome Institute (JGI-PGF)"/>
            <person name="Walter F."/>
            <person name="Albersmeier A."/>
            <person name="Kalinowski J."/>
            <person name="Ruckert C."/>
        </authorList>
    </citation>
    <scope>NUCLEOTIDE SEQUENCE</scope>
    <source>
        <strain evidence="2">CGMCC 1.15760</strain>
    </source>
</reference>
<gene>
    <name evidence="2" type="ORF">GCM10007425_05610</name>
</gene>
<name>A0A917FYI0_9BACI</name>
<sequence length="50" mass="5694">MGEFILLIIIFTVINSFVLYAIIRNAINNSTTLQQIEAKVEVLTKQLNNQ</sequence>
<proteinExistence type="predicted"/>
<dbReference type="EMBL" id="BMJT01000002">
    <property type="protein sequence ID" value="GGG14215.1"/>
    <property type="molecule type" value="Genomic_DNA"/>
</dbReference>
<feature type="transmembrane region" description="Helical" evidence="1">
    <location>
        <begin position="6"/>
        <end position="23"/>
    </location>
</feature>
<evidence type="ECO:0000313" key="3">
    <source>
        <dbReference type="Proteomes" id="UP000616608"/>
    </source>
</evidence>
<evidence type="ECO:0000313" key="2">
    <source>
        <dbReference type="EMBL" id="GGG14215.1"/>
    </source>
</evidence>
<comment type="caution">
    <text evidence="2">The sequence shown here is derived from an EMBL/GenBank/DDBJ whole genome shotgun (WGS) entry which is preliminary data.</text>
</comment>
<keyword evidence="1" id="KW-0812">Transmembrane</keyword>
<dbReference type="Proteomes" id="UP000616608">
    <property type="component" value="Unassembled WGS sequence"/>
</dbReference>
<protein>
    <submittedName>
        <fullName evidence="2">Uncharacterized protein</fullName>
    </submittedName>
</protein>
<dbReference type="AlphaFoldDB" id="A0A917FYI0"/>
<reference evidence="2" key="2">
    <citation type="submission" date="2020-09" db="EMBL/GenBank/DDBJ databases">
        <authorList>
            <person name="Sun Q."/>
            <person name="Zhou Y."/>
        </authorList>
    </citation>
    <scope>NUCLEOTIDE SEQUENCE</scope>
    <source>
        <strain evidence="2">CGMCC 1.15760</strain>
    </source>
</reference>
<organism evidence="2 3">
    <name type="scientific">Lysinibacillus alkalisoli</name>
    <dbReference type="NCBI Taxonomy" id="1911548"/>
    <lineage>
        <taxon>Bacteria</taxon>
        <taxon>Bacillati</taxon>
        <taxon>Bacillota</taxon>
        <taxon>Bacilli</taxon>
        <taxon>Bacillales</taxon>
        <taxon>Bacillaceae</taxon>
        <taxon>Lysinibacillus</taxon>
    </lineage>
</organism>
<dbReference type="RefSeq" id="WP_188613501.1">
    <property type="nucleotide sequence ID" value="NZ_BMJT01000002.1"/>
</dbReference>
<keyword evidence="1" id="KW-1133">Transmembrane helix</keyword>
<keyword evidence="3" id="KW-1185">Reference proteome</keyword>
<keyword evidence="1" id="KW-0472">Membrane</keyword>
<evidence type="ECO:0000256" key="1">
    <source>
        <dbReference type="SAM" id="Phobius"/>
    </source>
</evidence>